<evidence type="ECO:0000256" key="2">
    <source>
        <dbReference type="ARBA" id="ARBA00022801"/>
    </source>
</evidence>
<keyword evidence="5" id="KW-0732">Signal</keyword>
<feature type="domain" description="Carboxylesterase type B" evidence="6">
    <location>
        <begin position="32"/>
        <end position="467"/>
    </location>
</feature>
<evidence type="ECO:0000256" key="5">
    <source>
        <dbReference type="RuleBase" id="RU361235"/>
    </source>
</evidence>
<dbReference type="InterPro" id="IPR050654">
    <property type="entry name" value="AChE-related_enzymes"/>
</dbReference>
<feature type="active site" description="Charge relay system" evidence="4">
    <location>
        <position position="337"/>
    </location>
</feature>
<dbReference type="PANTHER" id="PTHR43918:SF4">
    <property type="entry name" value="CARBOXYLIC ESTER HYDROLASE"/>
    <property type="match status" value="1"/>
</dbReference>
<sequence length="520" mass="55910">MGISKLAIITLSLVSSLTAAHSSCATDGAFPTATVAGGVVIGTTTTYPLSSAAHINKYLGIPFAQSPPVRFSPPQKPLPWNSPLNATQFKPACIQQFISDDFRAIFDDPPLPESEDCLYLNVFAPTGTAVDSGKPVMLWIHGGSLQLGSASVPEYDGSVLAAQQDIIVVTTNYRTNVFGFPTSPQLAPEERNLGFMDQRQALAWVSQNIRAFGGDPSKVTIFGESAGAYSVKQILANPPRPSQFRGAIMQSQALGDQGDGDKSWSALADALGCGSTTSQLECVRSRPTDRIRFILNNQTLGFPPTVDNKTNFGSLGDGIHAHTVANVPLLIGTNADEGSILTSVMPDSQTLLEGIFGNDTRSQALARAVYPRNATENELKSRIVTDYLYTCLTSTIASTLNSAGLKVWRYFFNASFPNNRPFSRAGAWHTSEIDLVFGTYPRDNQTTDQQIRLSKHMQQSWADFAKDPLGGPGWARVRNGTGDLHIFEANGASGTGSVNAESVDGVCKVYLPVIIRKSFF</sequence>
<evidence type="ECO:0000259" key="6">
    <source>
        <dbReference type="Pfam" id="PF00135"/>
    </source>
</evidence>
<comment type="similarity">
    <text evidence="1 5">Belongs to the type-B carboxylesterase/lipase family.</text>
</comment>
<feature type="active site" description="Acyl-ester intermediate" evidence="4">
    <location>
        <position position="225"/>
    </location>
</feature>
<dbReference type="InterPro" id="IPR019826">
    <property type="entry name" value="Carboxylesterase_B_AS"/>
</dbReference>
<keyword evidence="2 5" id="KW-0378">Hydrolase</keyword>
<dbReference type="PROSITE" id="PS00941">
    <property type="entry name" value="CARBOXYLESTERASE_B_2"/>
    <property type="match status" value="1"/>
</dbReference>
<evidence type="ECO:0000256" key="1">
    <source>
        <dbReference type="ARBA" id="ARBA00005964"/>
    </source>
</evidence>
<dbReference type="PRINTS" id="PR00878">
    <property type="entry name" value="CHOLNESTRASE"/>
</dbReference>
<gene>
    <name evidence="7" type="ORF">PEGY_LOCUS1829</name>
</gene>
<keyword evidence="8" id="KW-1185">Reference proteome</keyword>
<evidence type="ECO:0000256" key="3">
    <source>
        <dbReference type="ARBA" id="ARBA00023157"/>
    </source>
</evidence>
<dbReference type="GO" id="GO:0072330">
    <property type="term" value="P:monocarboxylic acid biosynthetic process"/>
    <property type="evidence" value="ECO:0007669"/>
    <property type="project" value="UniProtKB-ARBA"/>
</dbReference>
<dbReference type="InterPro" id="IPR019819">
    <property type="entry name" value="Carboxylesterase_B_CS"/>
</dbReference>
<keyword evidence="3" id="KW-1015">Disulfide bond</keyword>
<dbReference type="InterPro" id="IPR002018">
    <property type="entry name" value="CarbesteraseB"/>
</dbReference>
<reference evidence="7" key="1">
    <citation type="submission" date="2021-07" db="EMBL/GenBank/DDBJ databases">
        <authorList>
            <person name="Branca A.L. A."/>
        </authorList>
    </citation>
    <scope>NUCLEOTIDE SEQUENCE</scope>
</reference>
<accession>A0A9W4P0W2</accession>
<dbReference type="PROSITE" id="PS00122">
    <property type="entry name" value="CARBOXYLESTERASE_B_1"/>
    <property type="match status" value="1"/>
</dbReference>
<dbReference type="Gene3D" id="3.40.50.1820">
    <property type="entry name" value="alpha/beta hydrolase"/>
    <property type="match status" value="1"/>
</dbReference>
<evidence type="ECO:0000313" key="8">
    <source>
        <dbReference type="Proteomes" id="UP001154252"/>
    </source>
</evidence>
<evidence type="ECO:0000256" key="4">
    <source>
        <dbReference type="PIRSR" id="PIRSR600997-1"/>
    </source>
</evidence>
<evidence type="ECO:0000313" key="7">
    <source>
        <dbReference type="EMBL" id="CAG8888866.1"/>
    </source>
</evidence>
<feature type="active site" description="Charge relay system" evidence="4">
    <location>
        <position position="429"/>
    </location>
</feature>
<comment type="caution">
    <text evidence="7">The sequence shown here is derived from an EMBL/GenBank/DDBJ whole genome shotgun (WGS) entry which is preliminary data.</text>
</comment>
<organism evidence="7 8">
    <name type="scientific">Penicillium egyptiacum</name>
    <dbReference type="NCBI Taxonomy" id="1303716"/>
    <lineage>
        <taxon>Eukaryota</taxon>
        <taxon>Fungi</taxon>
        <taxon>Dikarya</taxon>
        <taxon>Ascomycota</taxon>
        <taxon>Pezizomycotina</taxon>
        <taxon>Eurotiomycetes</taxon>
        <taxon>Eurotiomycetidae</taxon>
        <taxon>Eurotiales</taxon>
        <taxon>Aspergillaceae</taxon>
        <taxon>Penicillium</taxon>
    </lineage>
</organism>
<dbReference type="InterPro" id="IPR029058">
    <property type="entry name" value="AB_hydrolase_fold"/>
</dbReference>
<dbReference type="SUPFAM" id="SSF53474">
    <property type="entry name" value="alpha/beta-Hydrolases"/>
    <property type="match status" value="1"/>
</dbReference>
<name>A0A9W4P0W2_9EURO</name>
<dbReference type="OrthoDB" id="408631at2759"/>
<feature type="chain" id="PRO_5041015688" description="Carboxylic ester hydrolase" evidence="5">
    <location>
        <begin position="21"/>
        <end position="520"/>
    </location>
</feature>
<dbReference type="EMBL" id="CAJVRC010000839">
    <property type="protein sequence ID" value="CAG8888866.1"/>
    <property type="molecule type" value="Genomic_DNA"/>
</dbReference>
<dbReference type="InterPro" id="IPR000997">
    <property type="entry name" value="Cholinesterase"/>
</dbReference>
<feature type="signal peptide" evidence="5">
    <location>
        <begin position="1"/>
        <end position="20"/>
    </location>
</feature>
<protein>
    <recommendedName>
        <fullName evidence="5">Carboxylic ester hydrolase</fullName>
        <ecNumber evidence="5">3.1.1.-</ecNumber>
    </recommendedName>
</protein>
<dbReference type="EC" id="3.1.1.-" evidence="5"/>
<dbReference type="GO" id="GO:0017000">
    <property type="term" value="P:antibiotic biosynthetic process"/>
    <property type="evidence" value="ECO:0007669"/>
    <property type="project" value="UniProtKB-ARBA"/>
</dbReference>
<dbReference type="GO" id="GO:0004104">
    <property type="term" value="F:cholinesterase activity"/>
    <property type="evidence" value="ECO:0007669"/>
    <property type="project" value="InterPro"/>
</dbReference>
<proteinExistence type="inferred from homology"/>
<dbReference type="Proteomes" id="UP001154252">
    <property type="component" value="Unassembled WGS sequence"/>
</dbReference>
<dbReference type="AlphaFoldDB" id="A0A9W4P0W2"/>
<dbReference type="Pfam" id="PF00135">
    <property type="entry name" value="COesterase"/>
    <property type="match status" value="1"/>
</dbReference>
<dbReference type="PANTHER" id="PTHR43918">
    <property type="entry name" value="ACETYLCHOLINESTERASE"/>
    <property type="match status" value="1"/>
</dbReference>